<dbReference type="KEGG" id="asn:102382267"/>
<evidence type="ECO:0000256" key="11">
    <source>
        <dbReference type="SAM" id="Coils"/>
    </source>
</evidence>
<reference evidence="14" key="1">
    <citation type="submission" date="2025-08" db="UniProtKB">
        <authorList>
            <consortium name="RefSeq"/>
        </authorList>
    </citation>
    <scope>IDENTIFICATION</scope>
</reference>
<evidence type="ECO:0000256" key="4">
    <source>
        <dbReference type="ARBA" id="ARBA00016468"/>
    </source>
</evidence>
<evidence type="ECO:0000256" key="12">
    <source>
        <dbReference type="SAM" id="MobiDB-lite"/>
    </source>
</evidence>
<gene>
    <name evidence="14" type="primary">CCHCR1</name>
</gene>
<dbReference type="STRING" id="38654.A0A3Q0FS40"/>
<sequence>MRRSPQPSRGRRAAETDQPGARTRSLDREAEPLGPGPALAASQHAKIISRQLHEIRRLEAELAGTRATALQQEATGAPRASTVARLQAEADGLRTELGALRVQSQVEADALRAELETLQGRSRAEVDALRAELAGATARQVQVQEVAAAQGELRAALQEQEAETQQMRERLQGALDQHRVELCQLSAAHGAERGALTQQARELREELEARGQEAARLEQQRDALQEQLSVAKAELASQNALLQQLRADLCEQNSPPQERLQQAEAERDALRTVVELLQVRLAALGDILALQEAELTRKPWDPLQPEGALKAQALLSRWREKVFALMVQLKTQELGQAEATGLLRSKVSELEGEVAQRDQQVALLLHSLQEKTAEADMERVKSKTLQADLSHSKDSGQRQQLRAEAAEGALQGLVEAVRSLQQQVGQQEGELRAAVSRLAGLGARVGFAARRVDAIQGLVSQKVALARLQREEPPRAASPEPDIPFQEALQVELAQLHQERDHLAAELKRGAQAVERKMAEAREKAGRELQEVADSLRQVLEEKEAVEQECQELQGWLETARQELHNSQEAAKGLKQQLAQLRGEHERVLQEKVAQVETQLRGDLAEAEKQLSEARREHTKTVVALRQAERQAARDKARSQELARLHDEAQKEEITRLGTRLRELDRDRNLLMATLRQEGLLAQFKRSRVAARKLPGEQQGPGLDAALGSSGLQPPSQASLAALLDDLQSLGTALLREEEEEAATAVEEPGTEDT</sequence>
<keyword evidence="7" id="KW-0221">Differentiation</keyword>
<dbReference type="Proteomes" id="UP000189705">
    <property type="component" value="Unplaced"/>
</dbReference>
<dbReference type="GO" id="GO:0005737">
    <property type="term" value="C:cytoplasm"/>
    <property type="evidence" value="ECO:0007669"/>
    <property type="project" value="UniProtKB-SubCell"/>
</dbReference>
<comment type="function">
    <text evidence="1">May be a regulator of keratinocyte proliferation or differentiation.</text>
</comment>
<organism evidence="13 14">
    <name type="scientific">Alligator sinensis</name>
    <name type="common">Chinese alligator</name>
    <dbReference type="NCBI Taxonomy" id="38654"/>
    <lineage>
        <taxon>Eukaryota</taxon>
        <taxon>Metazoa</taxon>
        <taxon>Chordata</taxon>
        <taxon>Craniata</taxon>
        <taxon>Vertebrata</taxon>
        <taxon>Euteleostomi</taxon>
        <taxon>Archelosauria</taxon>
        <taxon>Archosauria</taxon>
        <taxon>Crocodylia</taxon>
        <taxon>Alligatoridae</taxon>
        <taxon>Alligatorinae</taxon>
        <taxon>Alligator</taxon>
    </lineage>
</organism>
<keyword evidence="9" id="KW-0539">Nucleus</keyword>
<feature type="compositionally biased region" description="Low complexity" evidence="12">
    <location>
        <begin position="32"/>
        <end position="41"/>
    </location>
</feature>
<evidence type="ECO:0000256" key="9">
    <source>
        <dbReference type="ARBA" id="ARBA00023242"/>
    </source>
</evidence>
<evidence type="ECO:0000256" key="10">
    <source>
        <dbReference type="ARBA" id="ARBA00031932"/>
    </source>
</evidence>
<protein>
    <recommendedName>
        <fullName evidence="4">Coiled-coil alpha-helical rod protein 1</fullName>
    </recommendedName>
    <alternativeName>
        <fullName evidence="10">Alpha-helical coiled-coil rod protein</fullName>
    </alternativeName>
</protein>
<accession>A0A3Q0FS40</accession>
<evidence type="ECO:0000256" key="7">
    <source>
        <dbReference type="ARBA" id="ARBA00022782"/>
    </source>
</evidence>
<dbReference type="InParanoid" id="A0A3Q0FS40"/>
<keyword evidence="8 11" id="KW-0175">Coiled coil</keyword>
<evidence type="ECO:0000256" key="6">
    <source>
        <dbReference type="ARBA" id="ARBA00022490"/>
    </source>
</evidence>
<keyword evidence="5" id="KW-0217">Developmental protein</keyword>
<dbReference type="GeneID" id="102382267"/>
<dbReference type="AlphaFoldDB" id="A0A3Q0FS40"/>
<dbReference type="PANTHER" id="PTHR46822:SF1">
    <property type="entry name" value="COILED-COIL ALPHA-HELICAL ROD PROTEIN 1"/>
    <property type="match status" value="1"/>
</dbReference>
<feature type="coiled-coil region" evidence="11">
    <location>
        <begin position="48"/>
        <end position="280"/>
    </location>
</feature>
<evidence type="ECO:0000256" key="2">
    <source>
        <dbReference type="ARBA" id="ARBA00004123"/>
    </source>
</evidence>
<proteinExistence type="predicted"/>
<dbReference type="GO" id="GO:0005814">
    <property type="term" value="C:centriole"/>
    <property type="evidence" value="ECO:0007669"/>
    <property type="project" value="TreeGrafter"/>
</dbReference>
<dbReference type="GO" id="GO:0030154">
    <property type="term" value="P:cell differentiation"/>
    <property type="evidence" value="ECO:0007669"/>
    <property type="project" value="UniProtKB-KW"/>
</dbReference>
<comment type="subcellular location">
    <subcellularLocation>
        <location evidence="3">Cytoplasm</location>
    </subcellularLocation>
    <subcellularLocation>
        <location evidence="2">Nucleus</location>
    </subcellularLocation>
</comment>
<feature type="coiled-coil region" evidence="11">
    <location>
        <begin position="403"/>
        <end position="430"/>
    </location>
</feature>
<evidence type="ECO:0000313" key="14">
    <source>
        <dbReference type="RefSeq" id="XP_025048503.1"/>
    </source>
</evidence>
<evidence type="ECO:0000256" key="8">
    <source>
        <dbReference type="ARBA" id="ARBA00023054"/>
    </source>
</evidence>
<keyword evidence="6" id="KW-0963">Cytoplasm</keyword>
<evidence type="ECO:0000313" key="13">
    <source>
        <dbReference type="Proteomes" id="UP000189705"/>
    </source>
</evidence>
<dbReference type="GO" id="GO:0005634">
    <property type="term" value="C:nucleus"/>
    <property type="evidence" value="ECO:0007669"/>
    <property type="project" value="UniProtKB-SubCell"/>
</dbReference>
<evidence type="ECO:0000256" key="3">
    <source>
        <dbReference type="ARBA" id="ARBA00004496"/>
    </source>
</evidence>
<dbReference type="PANTHER" id="PTHR46822">
    <property type="entry name" value="COILED-COIL ALPHA-HELICAL ROD PROTEIN 1"/>
    <property type="match status" value="1"/>
</dbReference>
<keyword evidence="13" id="KW-1185">Reference proteome</keyword>
<dbReference type="CTD" id="54535"/>
<dbReference type="GO" id="GO:0006611">
    <property type="term" value="P:protein export from nucleus"/>
    <property type="evidence" value="ECO:0007669"/>
    <property type="project" value="TreeGrafter"/>
</dbReference>
<name>A0A3Q0FS40_ALLSI</name>
<dbReference type="RefSeq" id="XP_025048503.1">
    <property type="nucleotide sequence ID" value="XM_025192718.1"/>
</dbReference>
<evidence type="ECO:0000256" key="5">
    <source>
        <dbReference type="ARBA" id="ARBA00022473"/>
    </source>
</evidence>
<feature type="coiled-coil region" evidence="11">
    <location>
        <begin position="486"/>
        <end position="645"/>
    </location>
</feature>
<feature type="region of interest" description="Disordered" evidence="12">
    <location>
        <begin position="1"/>
        <end position="42"/>
    </location>
</feature>
<dbReference type="InterPro" id="IPR009800">
    <property type="entry name" value="HCR"/>
</dbReference>
<dbReference type="Pfam" id="PF07111">
    <property type="entry name" value="HCR"/>
    <property type="match status" value="1"/>
</dbReference>
<feature type="region of interest" description="Disordered" evidence="12">
    <location>
        <begin position="694"/>
        <end position="718"/>
    </location>
</feature>
<evidence type="ECO:0000256" key="1">
    <source>
        <dbReference type="ARBA" id="ARBA00003936"/>
    </source>
</evidence>